<keyword evidence="3" id="KW-1185">Reference proteome</keyword>
<protein>
    <submittedName>
        <fullName evidence="2">Uncharacterized protein</fullName>
    </submittedName>
</protein>
<feature type="compositionally biased region" description="Acidic residues" evidence="1">
    <location>
        <begin position="1159"/>
        <end position="1170"/>
    </location>
</feature>
<accession>A0AAW0P5T2</accession>
<comment type="caution">
    <text evidence="2">The sequence shown here is derived from an EMBL/GenBank/DDBJ whole genome shotgun (WGS) entry which is preliminary data.</text>
</comment>
<feature type="region of interest" description="Disordered" evidence="1">
    <location>
        <begin position="1154"/>
        <end position="1177"/>
    </location>
</feature>
<sequence length="1217" mass="138032">MWTDAKSEHPNTLIDFNELKDYQNHRLAVVSWLVADFYCEFATDQEHNSHVLSAVKLLDRYVIRRFMLACVSLEYKMYSVDSYISLQQIHMRNDWTNKVYADEQNTPILYTVSTVDGIVQEEKKIISTLQGNLFGGQDHDLFFILSYLLLDLANLHKRNRIKVDHALNEQVTDEAVKYFWRTLLNIKLLPHDRWKCIVVCCLLGVVRVCDIKPRQMSSLRHDLISLLDKLKPGDLTMQQLVDLELLFTTANECVPERFSSDCIQLLRGNVNIYTKSFHLVLNSSRLGNTGVPPFCSPIRAEDISSHSSRQNSRVVTFLSAMGSCTKTLQVTLQEDGFCIATGPQDSGIAYPCQVNPFAPVILNSPVALHLHCPALFPQQVLKIHAEHLGHFLALQNVPPISQEYESVLFQSLCSLFTQDRVISLYKENLTAHDNQDPAFYHLSVFRADNNDQNKARERISLIWKLLELFDLNELGSEFIYTPGEEPQHMIFLYLIQLLVVFVSSFLPEKDLATIMSVASAPFLEANFCDPLCAATILKPMFIPYFDNVRKPGSTKREYHLGRYCLFKGYAIDNEESSSAQSWDSINWSHSNLEARVKGPQLRESQTNKLWFVAPQSGDRMDMVSQGGLRMMGGQTGEKPMKICQYLMSDNILAYVQCVVFGTIANMLPCHIHSEFTEDVMSAIDYSMSRFAQELSRQSLNFLEEQQQCIIENCLDITGVGFAGQDKGPTLLYGKVFTGPEEMRPIKDPSRRGVFTTVMLGVSDKTLVRNMLKSALKTSVERSDLKRFLTTRHKPVAIDMTTSDMYFFARYHHRFNAGEFTEICCVRPMNDPQYNVHIHKESLDKDSKYQLTVCHGALPFCVVTLAMTIRQAVMMVMGLLSAELARTMYRKGGATDSALSKVIDCLKSLGKFKCKEDNANMFQATFGDALKLTGPAFSNPGKARVNYDVLQSMEWLQANDTGIPSDITVGLNKIGDVKTEVRTIMQKNNLSYNRVLFMGPFGKMTFKTFFANPDYTLDTPLMARSTIRIFAGENIFGGVKLSKVGCYYPVMVYSNSCINTSQYPGRKNLNIEEKVTLNKLVEKIKKLVSGVRPRIDFDRIRMMAPELKQDQLESLVSTLEKEAKIEVLGQRSFATCQPAEANEVGLWGKQSTMGSNDCGDYNDDDDYDKEEETTNKRRLPGVPAALLPKKLRNEEIDDEQIFTEFDTSDPDDFLNNCC</sequence>
<reference evidence="3" key="1">
    <citation type="submission" date="2024-04" db="EMBL/GenBank/DDBJ databases">
        <title>Salinicola lusitanus LLJ914,a marine bacterium isolated from the Okinawa Trough.</title>
        <authorList>
            <person name="Li J."/>
        </authorList>
    </citation>
    <scope>NUCLEOTIDE SEQUENCE [LARGE SCALE GENOMIC DNA]</scope>
</reference>
<proteinExistence type="predicted"/>
<evidence type="ECO:0000313" key="3">
    <source>
        <dbReference type="Proteomes" id="UP001460270"/>
    </source>
</evidence>
<dbReference type="AlphaFoldDB" id="A0AAW0P5T2"/>
<dbReference type="Proteomes" id="UP001460270">
    <property type="component" value="Unassembled WGS sequence"/>
</dbReference>
<gene>
    <name evidence="2" type="ORF">WMY93_011363</name>
</gene>
<name>A0AAW0P5T2_9GOBI</name>
<evidence type="ECO:0000256" key="1">
    <source>
        <dbReference type="SAM" id="MobiDB-lite"/>
    </source>
</evidence>
<dbReference type="EMBL" id="JBBPFD010000008">
    <property type="protein sequence ID" value="KAK7915602.1"/>
    <property type="molecule type" value="Genomic_DNA"/>
</dbReference>
<evidence type="ECO:0000313" key="2">
    <source>
        <dbReference type="EMBL" id="KAK7915602.1"/>
    </source>
</evidence>
<organism evidence="2 3">
    <name type="scientific">Mugilogobius chulae</name>
    <name type="common">yellowstripe goby</name>
    <dbReference type="NCBI Taxonomy" id="88201"/>
    <lineage>
        <taxon>Eukaryota</taxon>
        <taxon>Metazoa</taxon>
        <taxon>Chordata</taxon>
        <taxon>Craniata</taxon>
        <taxon>Vertebrata</taxon>
        <taxon>Euteleostomi</taxon>
        <taxon>Actinopterygii</taxon>
        <taxon>Neopterygii</taxon>
        <taxon>Teleostei</taxon>
        <taxon>Neoteleostei</taxon>
        <taxon>Acanthomorphata</taxon>
        <taxon>Gobiaria</taxon>
        <taxon>Gobiiformes</taxon>
        <taxon>Gobioidei</taxon>
        <taxon>Gobiidae</taxon>
        <taxon>Gobionellinae</taxon>
        <taxon>Mugilogobius</taxon>
    </lineage>
</organism>